<keyword evidence="9" id="KW-0066">ATP synthesis</keyword>
<keyword evidence="3" id="KW-0813">Transport</keyword>
<name>A0A5N5MMM1_PANHP</name>
<evidence type="ECO:0000256" key="3">
    <source>
        <dbReference type="ARBA" id="ARBA00022448"/>
    </source>
</evidence>
<dbReference type="AlphaFoldDB" id="A0A5N5MMM1"/>
<dbReference type="GO" id="GO:0031966">
    <property type="term" value="C:mitochondrial membrane"/>
    <property type="evidence" value="ECO:0007669"/>
    <property type="project" value="UniProtKB-SubCell"/>
</dbReference>
<comment type="similarity">
    <text evidence="2">Belongs to the ATPase F chain family.</text>
</comment>
<dbReference type="EMBL" id="VFJC01000013">
    <property type="protein sequence ID" value="KAB5555643.1"/>
    <property type="molecule type" value="Genomic_DNA"/>
</dbReference>
<dbReference type="Proteomes" id="UP000327468">
    <property type="component" value="Chromosome 12"/>
</dbReference>
<dbReference type="GO" id="GO:0045259">
    <property type="term" value="C:proton-transporting ATP synthase complex"/>
    <property type="evidence" value="ECO:0007669"/>
    <property type="project" value="UniProtKB-KW"/>
</dbReference>
<proteinExistence type="inferred from homology"/>
<comment type="subcellular location">
    <subcellularLocation>
        <location evidence="1">Mitochondrion membrane</location>
    </subcellularLocation>
</comment>
<protein>
    <submittedName>
        <fullName evidence="12">Uncharacterized protein</fullName>
    </submittedName>
</protein>
<dbReference type="GO" id="GO:0042776">
    <property type="term" value="P:proton motive force-driven mitochondrial ATP synthesis"/>
    <property type="evidence" value="ECO:0007669"/>
    <property type="project" value="TreeGrafter"/>
</dbReference>
<dbReference type="PANTHER" id="PTHR13080:SF17">
    <property type="entry name" value="ATP SYNTHASE SUBUNIT F, MITOCHONDRIAL"/>
    <property type="match status" value="1"/>
</dbReference>
<dbReference type="Pfam" id="PF10206">
    <property type="entry name" value="WRW"/>
    <property type="match status" value="1"/>
</dbReference>
<comment type="caution">
    <text evidence="12">The sequence shown here is derived from an EMBL/GenBank/DDBJ whole genome shotgun (WGS) entry which is preliminary data.</text>
</comment>
<evidence type="ECO:0000256" key="4">
    <source>
        <dbReference type="ARBA" id="ARBA00022547"/>
    </source>
</evidence>
<dbReference type="PANTHER" id="PTHR13080">
    <property type="entry name" value="ATP SYNTHASE F CHAIN, MITOCHONDRIAL-RELATED"/>
    <property type="match status" value="1"/>
</dbReference>
<sequence length="475" mass="53767">MSLETCPFCGKPFKRLKSHLPHCKMSPGSKAAKITNKPKEIPTTTFKHTSNKEKTNKVNTETKLNYPTFQANSKSPVKSKSRKVEKMSVDKEFLRNTSFTLTSTASKVPSTEGMNTDTLKPKTKWLAKREQEMLKQAKLQTQTRIEFTSVSQQEKHNNETYKNREKDTLLLEKEIASGQKKLTGTSLTSQLTTNMINCTASDPLQRASWTPGCQVKQNIPKCKENSNVSEQIQNSPKPLTKEYTSGSGVKEQGVSIFQTKTCVWDHIKHGLYKMRHDCVPMTFPIVSSHNVSFTKCVNTLESVLKPHTGNDQNVTMKTSPVQFPIFQTLSQRPVEDVLSSRLQNKSVMAYSPEMATGYGGTFFFSSHSEISSNENLLTKCQTSKPSPQRQGLMTELRLGDVRLNELASWLGARTPKSPGEAVSMFNKGWQWYYRKYIDVQKGGIGGIAMLIGSYCVLSYIWSYPHIKKQRWRKYH</sequence>
<gene>
    <name evidence="12" type="ORF">PHYPO_G00036480</name>
</gene>
<evidence type="ECO:0000256" key="2">
    <source>
        <dbReference type="ARBA" id="ARBA00005895"/>
    </source>
</evidence>
<keyword evidence="11" id="KW-1133">Transmembrane helix</keyword>
<evidence type="ECO:0000256" key="1">
    <source>
        <dbReference type="ARBA" id="ARBA00004325"/>
    </source>
</evidence>
<feature type="region of interest" description="Disordered" evidence="10">
    <location>
        <begin position="226"/>
        <end position="246"/>
    </location>
</feature>
<dbReference type="InterPro" id="IPR019344">
    <property type="entry name" value="F1F0-ATPsyn_F_prd"/>
</dbReference>
<reference evidence="12 13" key="1">
    <citation type="submission" date="2019-06" db="EMBL/GenBank/DDBJ databases">
        <title>A chromosome-scale genome assembly of the striped catfish, Pangasianodon hypophthalmus.</title>
        <authorList>
            <person name="Wen M."/>
            <person name="Zahm M."/>
            <person name="Roques C."/>
            <person name="Cabau C."/>
            <person name="Klopp C."/>
            <person name="Donnadieu C."/>
            <person name="Jouanno E."/>
            <person name="Avarre J.-C."/>
            <person name="Campet M."/>
            <person name="Ha T.T.T."/>
            <person name="Dugue R."/>
            <person name="Lampietro C."/>
            <person name="Louis A."/>
            <person name="Herpin A."/>
            <person name="Echchiki A."/>
            <person name="Berthelot C."/>
            <person name="Parey E."/>
            <person name="Roest-Crollius H."/>
            <person name="Braasch I."/>
            <person name="Postlethwait J."/>
            <person name="Bobe J."/>
            <person name="Montfort J."/>
            <person name="Bouchez O."/>
            <person name="Begum T."/>
            <person name="Schartl M."/>
            <person name="Guiguen Y."/>
        </authorList>
    </citation>
    <scope>NUCLEOTIDE SEQUENCE [LARGE SCALE GENOMIC DNA]</scope>
    <source>
        <strain evidence="12 13">Indonesia</strain>
        <tissue evidence="12">Blood</tissue>
    </source>
</reference>
<evidence type="ECO:0000256" key="7">
    <source>
        <dbReference type="ARBA" id="ARBA00023128"/>
    </source>
</evidence>
<keyword evidence="13" id="KW-1185">Reference proteome</keyword>
<dbReference type="OrthoDB" id="8921675at2759"/>
<evidence type="ECO:0000313" key="12">
    <source>
        <dbReference type="EMBL" id="KAB5555643.1"/>
    </source>
</evidence>
<accession>A0A5N5MMM1</accession>
<dbReference type="GO" id="GO:0046933">
    <property type="term" value="F:proton-transporting ATP synthase activity, rotational mechanism"/>
    <property type="evidence" value="ECO:0007669"/>
    <property type="project" value="TreeGrafter"/>
</dbReference>
<organism evidence="12 13">
    <name type="scientific">Pangasianodon hypophthalmus</name>
    <name type="common">Striped catfish</name>
    <name type="synonym">Helicophagus hypophthalmus</name>
    <dbReference type="NCBI Taxonomy" id="310915"/>
    <lineage>
        <taxon>Eukaryota</taxon>
        <taxon>Metazoa</taxon>
        <taxon>Chordata</taxon>
        <taxon>Craniata</taxon>
        <taxon>Vertebrata</taxon>
        <taxon>Euteleostomi</taxon>
        <taxon>Actinopterygii</taxon>
        <taxon>Neopterygii</taxon>
        <taxon>Teleostei</taxon>
        <taxon>Ostariophysi</taxon>
        <taxon>Siluriformes</taxon>
        <taxon>Pangasiidae</taxon>
        <taxon>Pangasianodon</taxon>
    </lineage>
</organism>
<keyword evidence="5" id="KW-0375">Hydrogen ion transport</keyword>
<keyword evidence="8 11" id="KW-0472">Membrane</keyword>
<evidence type="ECO:0000256" key="11">
    <source>
        <dbReference type="SAM" id="Phobius"/>
    </source>
</evidence>
<evidence type="ECO:0000256" key="8">
    <source>
        <dbReference type="ARBA" id="ARBA00023136"/>
    </source>
</evidence>
<keyword evidence="6" id="KW-0406">Ion transport</keyword>
<feature type="transmembrane region" description="Helical" evidence="11">
    <location>
        <begin position="443"/>
        <end position="463"/>
    </location>
</feature>
<keyword evidence="4" id="KW-0138">CF(0)</keyword>
<evidence type="ECO:0000256" key="5">
    <source>
        <dbReference type="ARBA" id="ARBA00022781"/>
    </source>
</evidence>
<evidence type="ECO:0000256" key="9">
    <source>
        <dbReference type="ARBA" id="ARBA00023310"/>
    </source>
</evidence>
<keyword evidence="11" id="KW-0812">Transmembrane</keyword>
<evidence type="ECO:0000256" key="10">
    <source>
        <dbReference type="SAM" id="MobiDB-lite"/>
    </source>
</evidence>
<evidence type="ECO:0000313" key="13">
    <source>
        <dbReference type="Proteomes" id="UP000327468"/>
    </source>
</evidence>
<evidence type="ECO:0000256" key="6">
    <source>
        <dbReference type="ARBA" id="ARBA00023065"/>
    </source>
</evidence>
<keyword evidence="7" id="KW-0496">Mitochondrion</keyword>